<evidence type="ECO:0000256" key="2">
    <source>
        <dbReference type="ARBA" id="ARBA00022771"/>
    </source>
</evidence>
<evidence type="ECO:0000256" key="7">
    <source>
        <dbReference type="SAM" id="MobiDB-lite"/>
    </source>
</evidence>
<dbReference type="AlphaFoldDB" id="A0A024GH91"/>
<evidence type="ECO:0000256" key="6">
    <source>
        <dbReference type="SAM" id="Coils"/>
    </source>
</evidence>
<reference evidence="9 10" key="1">
    <citation type="submission" date="2012-05" db="EMBL/GenBank/DDBJ databases">
        <title>Recombination and specialization in a pathogen metapopulation.</title>
        <authorList>
            <person name="Gardiner A."/>
            <person name="Kemen E."/>
            <person name="Schultz-Larsen T."/>
            <person name="MacLean D."/>
            <person name="Van Oosterhout C."/>
            <person name="Jones J.D.G."/>
        </authorList>
    </citation>
    <scope>NUCLEOTIDE SEQUENCE [LARGE SCALE GENOMIC DNA]</scope>
    <source>
        <strain evidence="9 10">Ac Nc2</strain>
    </source>
</reference>
<evidence type="ECO:0000256" key="5">
    <source>
        <dbReference type="PROSITE-ProRule" id="PRU00339"/>
    </source>
</evidence>
<dbReference type="GO" id="GO:0033565">
    <property type="term" value="C:ESCRT-0 complex"/>
    <property type="evidence" value="ECO:0007669"/>
    <property type="project" value="TreeGrafter"/>
</dbReference>
<evidence type="ECO:0000313" key="10">
    <source>
        <dbReference type="Proteomes" id="UP000053237"/>
    </source>
</evidence>
<dbReference type="InParanoid" id="A0A024GH91"/>
<feature type="region of interest" description="Disordered" evidence="7">
    <location>
        <begin position="429"/>
        <end position="451"/>
    </location>
</feature>
<feature type="coiled-coil region" evidence="6">
    <location>
        <begin position="379"/>
        <end position="413"/>
    </location>
</feature>
<dbReference type="Pfam" id="PF13181">
    <property type="entry name" value="TPR_8"/>
    <property type="match status" value="1"/>
</dbReference>
<dbReference type="FunFam" id="3.30.40.10:FF:000345">
    <property type="entry name" value="Vacuolar protein sorting-associated protein 27"/>
    <property type="match status" value="1"/>
</dbReference>
<dbReference type="GO" id="GO:0043130">
    <property type="term" value="F:ubiquitin binding"/>
    <property type="evidence" value="ECO:0007669"/>
    <property type="project" value="TreeGrafter"/>
</dbReference>
<dbReference type="EMBL" id="CAIX01000105">
    <property type="protein sequence ID" value="CCI45712.1"/>
    <property type="molecule type" value="Genomic_DNA"/>
</dbReference>
<feature type="region of interest" description="Disordered" evidence="7">
    <location>
        <begin position="478"/>
        <end position="549"/>
    </location>
</feature>
<dbReference type="Proteomes" id="UP000053237">
    <property type="component" value="Unassembled WGS sequence"/>
</dbReference>
<keyword evidence="5" id="KW-0802">TPR repeat</keyword>
<dbReference type="InterPro" id="IPR011011">
    <property type="entry name" value="Znf_FYVE_PHD"/>
</dbReference>
<dbReference type="PANTHER" id="PTHR47794">
    <property type="entry name" value="VACUOLAR PROTEIN SORTING-ASSOCIATED PROTEIN 27"/>
    <property type="match status" value="1"/>
</dbReference>
<dbReference type="Gene3D" id="1.25.40.10">
    <property type="entry name" value="Tetratricopeptide repeat domain"/>
    <property type="match status" value="1"/>
</dbReference>
<dbReference type="SUPFAM" id="SSF57903">
    <property type="entry name" value="FYVE/PHD zinc finger"/>
    <property type="match status" value="1"/>
</dbReference>
<dbReference type="GO" id="GO:0006623">
    <property type="term" value="P:protein targeting to vacuole"/>
    <property type="evidence" value="ECO:0007669"/>
    <property type="project" value="TreeGrafter"/>
</dbReference>
<feature type="domain" description="FYVE-type" evidence="8">
    <location>
        <begin position="260"/>
        <end position="321"/>
    </location>
</feature>
<dbReference type="GO" id="GO:0043328">
    <property type="term" value="P:protein transport to vacuole involved in ubiquitin-dependent protein catabolic process via the multivesicular body sorting pathway"/>
    <property type="evidence" value="ECO:0007669"/>
    <property type="project" value="TreeGrafter"/>
</dbReference>
<keyword evidence="2 4" id="KW-0863">Zinc-finger</keyword>
<protein>
    <recommendedName>
        <fullName evidence="8">FYVE-type domain-containing protein</fullName>
    </recommendedName>
</protein>
<accession>A0A024GH91</accession>
<feature type="repeat" description="TPR" evidence="5">
    <location>
        <begin position="618"/>
        <end position="651"/>
    </location>
</feature>
<dbReference type="InterPro" id="IPR000306">
    <property type="entry name" value="Znf_FYVE"/>
</dbReference>
<evidence type="ECO:0000256" key="3">
    <source>
        <dbReference type="ARBA" id="ARBA00022833"/>
    </source>
</evidence>
<sequence>MSADSTPDLSECSDAIKLARSSRWDALCDLVEAKPESAQHVDSYGMLPLHWACTEPHSFQEGILMTLLKAYPHGAKHKNTAGMVPLQIAIKAQANIEWLQALLASYPQAVLKKVPSGENAVQLARKCHLEGRSIKLLEEMYLHVCEMEGIDTNQHQTDAFRTRVGGEDAEWSNERKPKVISIASMSDVRAINPHSLSESAYQSRSGDSKVYGGVTGNHSDVGIHTDKGNGFANSMYGYPQGYKSQSGLATRAIVSLPPRWTNSPNCQICTQKFGPFKKRHHCRNCGQSICSDHSAREKMRLPHYGLYDRHRVCIVCHDTLRDISRQSLQPRRSRLVSAGSVGAVLGIPPRRSDEITRESSQYYHQLRLERHVSAPAVSNANQSSDNENIHRQVEDLQKQVTKLMREKELAESQLRIQTGLLLEAERLTNSSRASSNGVKRSSGTSQEGQLYNDQSSLISAHTNTEECSRSNLAEDFNKHGSADERAPSTVISEPVSSPRPGASDSEDQEISNINNVDEDGAVHDSSCSIDKSEDDTLLDDEDEEDSSSPEVRVLVSLGQSLLDKGSANAAVQAFSRAVELCASDAALYTSLGKAQYADNDIDEAIKSITKSIELEVSATNLTLLGKIYFEKGDHEKAIEAYQKSLAIQQPSE</sequence>
<evidence type="ECO:0000313" key="9">
    <source>
        <dbReference type="EMBL" id="CCI45712.1"/>
    </source>
</evidence>
<dbReference type="InterPro" id="IPR036770">
    <property type="entry name" value="Ankyrin_rpt-contain_sf"/>
</dbReference>
<keyword evidence="10" id="KW-1185">Reference proteome</keyword>
<dbReference type="Gene3D" id="3.30.40.10">
    <property type="entry name" value="Zinc/RING finger domain, C3HC4 (zinc finger)"/>
    <property type="match status" value="1"/>
</dbReference>
<dbReference type="GO" id="GO:0032266">
    <property type="term" value="F:phosphatidylinositol-3-phosphate binding"/>
    <property type="evidence" value="ECO:0007669"/>
    <property type="project" value="TreeGrafter"/>
</dbReference>
<dbReference type="SUPFAM" id="SSF48452">
    <property type="entry name" value="TPR-like"/>
    <property type="match status" value="1"/>
</dbReference>
<dbReference type="PANTHER" id="PTHR47794:SF1">
    <property type="entry name" value="VACUOLAR PROTEIN SORTING-ASSOCIATED PROTEIN 27"/>
    <property type="match status" value="1"/>
</dbReference>
<evidence type="ECO:0000259" key="8">
    <source>
        <dbReference type="PROSITE" id="PS50178"/>
    </source>
</evidence>
<dbReference type="SUPFAM" id="SSF48403">
    <property type="entry name" value="Ankyrin repeat"/>
    <property type="match status" value="1"/>
</dbReference>
<evidence type="ECO:0000256" key="1">
    <source>
        <dbReference type="ARBA" id="ARBA00022723"/>
    </source>
</evidence>
<feature type="repeat" description="TPR" evidence="5">
    <location>
        <begin position="551"/>
        <end position="584"/>
    </location>
</feature>
<dbReference type="GO" id="GO:0008270">
    <property type="term" value="F:zinc ion binding"/>
    <property type="evidence" value="ECO:0007669"/>
    <property type="project" value="UniProtKB-KW"/>
</dbReference>
<evidence type="ECO:0000256" key="4">
    <source>
        <dbReference type="PROSITE-ProRule" id="PRU00091"/>
    </source>
</evidence>
<dbReference type="InterPro" id="IPR013083">
    <property type="entry name" value="Znf_RING/FYVE/PHD"/>
</dbReference>
<keyword evidence="1" id="KW-0479">Metal-binding</keyword>
<organism evidence="9 10">
    <name type="scientific">Albugo candida</name>
    <dbReference type="NCBI Taxonomy" id="65357"/>
    <lineage>
        <taxon>Eukaryota</taxon>
        <taxon>Sar</taxon>
        <taxon>Stramenopiles</taxon>
        <taxon>Oomycota</taxon>
        <taxon>Peronosporomycetes</taxon>
        <taxon>Albuginales</taxon>
        <taxon>Albuginaceae</taxon>
        <taxon>Albugo</taxon>
    </lineage>
</organism>
<dbReference type="InterPro" id="IPR017455">
    <property type="entry name" value="Znf_FYVE-rel"/>
</dbReference>
<dbReference type="STRING" id="65357.A0A024GH91"/>
<dbReference type="InterPro" id="IPR019734">
    <property type="entry name" value="TPR_rpt"/>
</dbReference>
<dbReference type="Gene3D" id="1.25.40.20">
    <property type="entry name" value="Ankyrin repeat-containing domain"/>
    <property type="match status" value="1"/>
</dbReference>
<keyword evidence="3" id="KW-0862">Zinc</keyword>
<proteinExistence type="predicted"/>
<gene>
    <name evidence="9" type="ORF">BN9_066090</name>
</gene>
<dbReference type="PROSITE" id="PS50178">
    <property type="entry name" value="ZF_FYVE"/>
    <property type="match status" value="1"/>
</dbReference>
<dbReference type="PROSITE" id="PS50005">
    <property type="entry name" value="TPR"/>
    <property type="match status" value="2"/>
</dbReference>
<dbReference type="SMART" id="SM00028">
    <property type="entry name" value="TPR"/>
    <property type="match status" value="3"/>
</dbReference>
<feature type="compositionally biased region" description="Acidic residues" evidence="7">
    <location>
        <begin position="532"/>
        <end position="547"/>
    </location>
</feature>
<dbReference type="InterPro" id="IPR011990">
    <property type="entry name" value="TPR-like_helical_dom_sf"/>
</dbReference>
<comment type="caution">
    <text evidence="9">The sequence shown here is derived from an EMBL/GenBank/DDBJ whole genome shotgun (WGS) entry which is preliminary data.</text>
</comment>
<dbReference type="SMART" id="SM00064">
    <property type="entry name" value="FYVE"/>
    <property type="match status" value="1"/>
</dbReference>
<dbReference type="Pfam" id="PF13414">
    <property type="entry name" value="TPR_11"/>
    <property type="match status" value="1"/>
</dbReference>
<dbReference type="Pfam" id="PF01363">
    <property type="entry name" value="FYVE"/>
    <property type="match status" value="1"/>
</dbReference>
<keyword evidence="6" id="KW-0175">Coiled coil</keyword>
<dbReference type="CDD" id="cd15760">
    <property type="entry name" value="FYVE_scVPS27p_like"/>
    <property type="match status" value="1"/>
</dbReference>
<dbReference type="OrthoDB" id="1926212at2759"/>
<name>A0A024GH91_9STRA</name>